<evidence type="ECO:0000313" key="2">
    <source>
        <dbReference type="EMBL" id="QEC77105.1"/>
    </source>
</evidence>
<proteinExistence type="predicted"/>
<name>A0A5B8W2A9_9SPHI</name>
<keyword evidence="1" id="KW-0732">Signal</keyword>
<dbReference type="KEGG" id="mgk:FSB76_14550"/>
<feature type="chain" id="PRO_5022811414" description="Outer membrane beta-barrel protein" evidence="1">
    <location>
        <begin position="22"/>
        <end position="214"/>
    </location>
</feature>
<gene>
    <name evidence="2" type="ORF">FSB76_14550</name>
</gene>
<accession>A0A5B8W2A9</accession>
<keyword evidence="3" id="KW-1185">Reference proteome</keyword>
<evidence type="ECO:0008006" key="4">
    <source>
        <dbReference type="Google" id="ProtNLM"/>
    </source>
</evidence>
<evidence type="ECO:0000256" key="1">
    <source>
        <dbReference type="SAM" id="SignalP"/>
    </source>
</evidence>
<protein>
    <recommendedName>
        <fullName evidence="4">Outer membrane beta-barrel protein</fullName>
    </recommendedName>
</protein>
<sequence length="214" mass="23749">MKLPAGLVLVFLFCVTAVVRAQTDSDIVRIRVMKPVRELFDNTADKGSFGLTLGIGQVFHRGRVWFDVGAFADLTNYNFDIDNDKRFRGSILCLGPGFCTRYCFNPQNSFRFSAGLLLKAGYNWGTGDVYIYDGQHNNYGDRLEDKSTKSNISVAVSPFISLSTNGNPGPIAIELGYDSANYARQINNLRSAYYSPLNYHSGYLFVGIALTFGN</sequence>
<feature type="signal peptide" evidence="1">
    <location>
        <begin position="1"/>
        <end position="21"/>
    </location>
</feature>
<reference evidence="2 3" key="1">
    <citation type="journal article" date="2013" name="J. Microbiol.">
        <title>Mucilaginibacter ginsenosidivorax sp. nov., with ginsenoside converting activity isolated from sediment.</title>
        <authorList>
            <person name="Kim J.K."/>
            <person name="Choi T.E."/>
            <person name="Liu Q.M."/>
            <person name="Park H.Y."/>
            <person name="Yi T.H."/>
            <person name="Yoon M.H."/>
            <person name="Kim S.C."/>
            <person name="Im W.T."/>
        </authorList>
    </citation>
    <scope>NUCLEOTIDE SEQUENCE [LARGE SCALE GENOMIC DNA]</scope>
    <source>
        <strain evidence="2 3">KHI28</strain>
    </source>
</reference>
<dbReference type="AlphaFoldDB" id="A0A5B8W2A9"/>
<organism evidence="2 3">
    <name type="scientific">Mucilaginibacter ginsenosidivorax</name>
    <dbReference type="NCBI Taxonomy" id="862126"/>
    <lineage>
        <taxon>Bacteria</taxon>
        <taxon>Pseudomonadati</taxon>
        <taxon>Bacteroidota</taxon>
        <taxon>Sphingobacteriia</taxon>
        <taxon>Sphingobacteriales</taxon>
        <taxon>Sphingobacteriaceae</taxon>
        <taxon>Mucilaginibacter</taxon>
    </lineage>
</organism>
<dbReference type="EMBL" id="CP042437">
    <property type="protein sequence ID" value="QEC77105.1"/>
    <property type="molecule type" value="Genomic_DNA"/>
</dbReference>
<dbReference type="OrthoDB" id="795483at2"/>
<dbReference type="Proteomes" id="UP000321362">
    <property type="component" value="Chromosome"/>
</dbReference>
<evidence type="ECO:0000313" key="3">
    <source>
        <dbReference type="Proteomes" id="UP000321362"/>
    </source>
</evidence>
<dbReference type="RefSeq" id="WP_147054499.1">
    <property type="nucleotide sequence ID" value="NZ_CP042437.1"/>
</dbReference>